<organism evidence="1">
    <name type="scientific">marine sediment metagenome</name>
    <dbReference type="NCBI Taxonomy" id="412755"/>
    <lineage>
        <taxon>unclassified sequences</taxon>
        <taxon>metagenomes</taxon>
        <taxon>ecological metagenomes</taxon>
    </lineage>
</organism>
<evidence type="ECO:0008006" key="2">
    <source>
        <dbReference type="Google" id="ProtNLM"/>
    </source>
</evidence>
<accession>X1UM46</accession>
<gene>
    <name evidence="1" type="ORF">S12H4_26924</name>
</gene>
<name>X1UM46_9ZZZZ</name>
<evidence type="ECO:0000313" key="1">
    <source>
        <dbReference type="EMBL" id="GAI93424.1"/>
    </source>
</evidence>
<comment type="caution">
    <text evidence="1">The sequence shown here is derived from an EMBL/GenBank/DDBJ whole genome shotgun (WGS) entry which is preliminary data.</text>
</comment>
<dbReference type="InterPro" id="IPR014867">
    <property type="entry name" value="Spore_coat_CotH_CotH2/3/7"/>
</dbReference>
<reference evidence="1" key="1">
    <citation type="journal article" date="2014" name="Front. Microbiol.">
        <title>High frequency of phylogenetically diverse reductive dehalogenase-homologous genes in deep subseafloor sedimentary metagenomes.</title>
        <authorList>
            <person name="Kawai M."/>
            <person name="Futagami T."/>
            <person name="Toyoda A."/>
            <person name="Takaki Y."/>
            <person name="Nishi S."/>
            <person name="Hori S."/>
            <person name="Arai W."/>
            <person name="Tsubouchi T."/>
            <person name="Morono Y."/>
            <person name="Uchiyama I."/>
            <person name="Ito T."/>
            <person name="Fujiyama A."/>
            <person name="Inagaki F."/>
            <person name="Takami H."/>
        </authorList>
    </citation>
    <scope>NUCLEOTIDE SEQUENCE</scope>
    <source>
        <strain evidence="1">Expedition CK06-06</strain>
    </source>
</reference>
<proteinExistence type="predicted"/>
<feature type="non-terminal residue" evidence="1">
    <location>
        <position position="290"/>
    </location>
</feature>
<sequence length="290" mass="34094">RDKNRVDITRLDSTDIAGDLLTGGYIIKIDKISGENVGEWHSAMGTLYQYHYPKADMIVREQRDYIKNFMDEFESVMYGADYADQVNGYFKYIDLDSFVDHFILNEFAKNVDAYRISAFLYKDRDSKAGKLVAGPIWDFNLSFGKAWFQEDLFLIAGWQVDYNSHRPWDSFKVPFWWEKLSRDSTFVDRLQTRWNELRNGILQKENLHHIIDSLIGSLSEARLRNFEKWPGSVGDHSYTDEIYVMKQWIDSRMAWIDANIGYLLPKNNLIPGKFLLRQNYPNPFTSTTKI</sequence>
<dbReference type="Pfam" id="PF08757">
    <property type="entry name" value="CotH"/>
    <property type="match status" value="1"/>
</dbReference>
<dbReference type="EMBL" id="BARW01015322">
    <property type="protein sequence ID" value="GAI93424.1"/>
    <property type="molecule type" value="Genomic_DNA"/>
</dbReference>
<dbReference type="AlphaFoldDB" id="X1UM46"/>
<feature type="non-terminal residue" evidence="1">
    <location>
        <position position="1"/>
    </location>
</feature>
<protein>
    <recommendedName>
        <fullName evidence="2">Spore coat protein CotH</fullName>
    </recommendedName>
</protein>